<feature type="non-terminal residue" evidence="2">
    <location>
        <position position="293"/>
    </location>
</feature>
<reference evidence="2 3" key="1">
    <citation type="submission" date="2020-03" db="EMBL/GenBank/DDBJ databases">
        <title>Soil Listeria distribution.</title>
        <authorList>
            <person name="Liao J."/>
            <person name="Wiedmann M."/>
        </authorList>
    </citation>
    <scope>NUCLEOTIDE SEQUENCE [LARGE SCALE GENOMIC DNA]</scope>
    <source>
        <strain evidence="2 3">FSL L7-0360</strain>
    </source>
</reference>
<proteinExistence type="predicted"/>
<dbReference type="RefSeq" id="WP_185537128.1">
    <property type="nucleotide sequence ID" value="NZ_JAARXI010000019.1"/>
</dbReference>
<feature type="signal peptide" evidence="1">
    <location>
        <begin position="1"/>
        <end position="25"/>
    </location>
</feature>
<evidence type="ECO:0000313" key="2">
    <source>
        <dbReference type="EMBL" id="MBC2118399.1"/>
    </source>
</evidence>
<dbReference type="AlphaFoldDB" id="A0A7X0YPY7"/>
<evidence type="ECO:0000256" key="1">
    <source>
        <dbReference type="SAM" id="SignalP"/>
    </source>
</evidence>
<dbReference type="Proteomes" id="UP000529446">
    <property type="component" value="Unassembled WGS sequence"/>
</dbReference>
<organism evidence="2 3">
    <name type="scientific">Listeria booriae</name>
    <dbReference type="NCBI Taxonomy" id="1552123"/>
    <lineage>
        <taxon>Bacteria</taxon>
        <taxon>Bacillati</taxon>
        <taxon>Bacillota</taxon>
        <taxon>Bacilli</taxon>
        <taxon>Bacillales</taxon>
        <taxon>Listeriaceae</taxon>
        <taxon>Listeria</taxon>
    </lineage>
</organism>
<accession>A0A7X0YPY7</accession>
<gene>
    <name evidence="2" type="ORF">HCB06_17365</name>
</gene>
<comment type="caution">
    <text evidence="2">The sequence shown here is derived from an EMBL/GenBank/DDBJ whole genome shotgun (WGS) entry which is preliminary data.</text>
</comment>
<feature type="chain" id="PRO_5038647105" evidence="1">
    <location>
        <begin position="26"/>
        <end position="293"/>
    </location>
</feature>
<dbReference type="EMBL" id="JAARXI010000019">
    <property type="protein sequence ID" value="MBC2118399.1"/>
    <property type="molecule type" value="Genomic_DNA"/>
</dbReference>
<protein>
    <submittedName>
        <fullName evidence="2">Uncharacterized protein</fullName>
    </submittedName>
</protein>
<keyword evidence="1" id="KW-0732">Signal</keyword>
<name>A0A7X0YPY7_9LIST</name>
<sequence>MGTHKLIQKSLKLTAVGAIAFSVLAQPLSMVASASEVTKTENKLLTATVQSKELLKNNIFTPISYLDTTAEQPFPNWQMALVSSDTSLENISAVGADTKLTYTKMIDDSRISYFTYGSSYPWMRISIFDDGRVTLYGGYADRLLDRVAFYQDVPTTIGKIYTLNQITPTTQMAYSVYASDTSSSTQLAYISAYNSAVVNNSTTFIATSSTTRITTIINGMVGASVKSIQSPNYPISVSLKENSDTTKIKTDIDALFLDNTPTSNAIKTTTDQAAIDALQKQIDILEASTTKTT</sequence>
<evidence type="ECO:0000313" key="3">
    <source>
        <dbReference type="Proteomes" id="UP000529446"/>
    </source>
</evidence>